<evidence type="ECO:0000256" key="1">
    <source>
        <dbReference type="SAM" id="Phobius"/>
    </source>
</evidence>
<name>A0A0G1GW61_9BACT</name>
<keyword evidence="1" id="KW-0472">Membrane</keyword>
<evidence type="ECO:0000313" key="4">
    <source>
        <dbReference type="Proteomes" id="UP000034617"/>
    </source>
</evidence>
<evidence type="ECO:0000256" key="2">
    <source>
        <dbReference type="SAM" id="SignalP"/>
    </source>
</evidence>
<sequence>MKRIFLIILILSGLVFLSPRGVFAASPCDFAGDKTGECSACMGEGKEAVWTAFGCLPTSSGEFVTKLLKFGSGIAGGIAFLLIIIGGFQMVMSAGNPEKLNEGKELITSAIVGLLFIIFSIFILRLIGVDILGIPGFE</sequence>
<reference evidence="3 4" key="1">
    <citation type="journal article" date="2015" name="Nature">
        <title>rRNA introns, odd ribosomes, and small enigmatic genomes across a large radiation of phyla.</title>
        <authorList>
            <person name="Brown C.T."/>
            <person name="Hug L.A."/>
            <person name="Thomas B.C."/>
            <person name="Sharon I."/>
            <person name="Castelle C.J."/>
            <person name="Singh A."/>
            <person name="Wilkins M.J."/>
            <person name="Williams K.H."/>
            <person name="Banfield J.F."/>
        </authorList>
    </citation>
    <scope>NUCLEOTIDE SEQUENCE [LARGE SCALE GENOMIC DNA]</scope>
</reference>
<protein>
    <submittedName>
        <fullName evidence="3">Uncharacterized protein</fullName>
    </submittedName>
</protein>
<keyword evidence="1" id="KW-1133">Transmembrane helix</keyword>
<dbReference type="Pfam" id="PF18895">
    <property type="entry name" value="T4SS_pilin"/>
    <property type="match status" value="1"/>
</dbReference>
<keyword evidence="1" id="KW-0812">Transmembrane</keyword>
<dbReference type="AlphaFoldDB" id="A0A0G1GW61"/>
<feature type="signal peptide" evidence="2">
    <location>
        <begin position="1"/>
        <end position="24"/>
    </location>
</feature>
<feature type="transmembrane region" description="Helical" evidence="1">
    <location>
        <begin position="74"/>
        <end position="94"/>
    </location>
</feature>
<comment type="caution">
    <text evidence="3">The sequence shown here is derived from an EMBL/GenBank/DDBJ whole genome shotgun (WGS) entry which is preliminary data.</text>
</comment>
<feature type="transmembrane region" description="Helical" evidence="1">
    <location>
        <begin position="106"/>
        <end position="128"/>
    </location>
</feature>
<gene>
    <name evidence="3" type="ORF">UW22_C0004G0020</name>
</gene>
<dbReference type="InterPro" id="IPR043993">
    <property type="entry name" value="T4SS_pilin"/>
</dbReference>
<proteinExistence type="predicted"/>
<evidence type="ECO:0000313" key="3">
    <source>
        <dbReference type="EMBL" id="KKT38890.1"/>
    </source>
</evidence>
<feature type="chain" id="PRO_5002537438" evidence="2">
    <location>
        <begin position="25"/>
        <end position="138"/>
    </location>
</feature>
<accession>A0A0G1GW61</accession>
<dbReference type="EMBL" id="LCHM01000004">
    <property type="protein sequence ID" value="KKT38890.1"/>
    <property type="molecule type" value="Genomic_DNA"/>
</dbReference>
<organism evidence="3 4">
    <name type="scientific">Candidatus Gottesmanbacteria bacterium GW2011_GWB1_44_11c</name>
    <dbReference type="NCBI Taxonomy" id="1618447"/>
    <lineage>
        <taxon>Bacteria</taxon>
        <taxon>Candidatus Gottesmaniibacteriota</taxon>
    </lineage>
</organism>
<dbReference type="Proteomes" id="UP000034617">
    <property type="component" value="Unassembled WGS sequence"/>
</dbReference>
<keyword evidence="2" id="KW-0732">Signal</keyword>